<dbReference type="Gene3D" id="3.40.50.10540">
    <property type="entry name" value="Crotonobetainyl-coa:carnitine coa-transferase, domain 1"/>
    <property type="match status" value="1"/>
</dbReference>
<dbReference type="SUPFAM" id="SSF89796">
    <property type="entry name" value="CoA-transferase family III (CaiB/BaiF)"/>
    <property type="match status" value="1"/>
</dbReference>
<sequence length="471" mass="51148">MQARSTLAASLPRIASSLVVPLCAPAALKVLVPISRVSSPVPSPSRNVHTTGNRRWFSGTAIRNLASSAPSTPQARRKDFLGADDLSGLLVVSIDQAVAAPLCAAKLADAGARVIKVERKGEGDFARGYDRHVRGQDSSYFVWLNRGKESVALDLKDPNDLRLLDRMISKADVFIQNLAPGATSRMKVDGLGFGSKALRQRYPRLITVDMSGYGERGPLKDMKAYDMLVQGESGLITLSGARVGISLCDIGCGLSAYSGVLQALYHRERTGKGRGVEVSLYHALSDWTNPQLLMYTEGGFASKPSGIHHPGLAPYGAYRAGDGLEVLISIQNEREWANLATKVLNRPELTTDPRFNPNTSRVKNRKALDEIILDAFGKLTRADLIAKLEAAQIAYGRMSTLDDLAAHPQNRYIKVGTQSGKEEVTLLGPGTQFVDEEHEPEGLRTKESAEWFGIVPGLDEHGTKIREEFSS</sequence>
<dbReference type="OMA" id="YAHRKAY"/>
<evidence type="ECO:0000313" key="5">
    <source>
        <dbReference type="Proteomes" id="UP000070544"/>
    </source>
</evidence>
<feature type="signal peptide" evidence="3">
    <location>
        <begin position="1"/>
        <end position="17"/>
    </location>
</feature>
<dbReference type="OrthoDB" id="5863171at2759"/>
<dbReference type="Gene3D" id="3.30.1540.10">
    <property type="entry name" value="formyl-coa transferase, domain 3"/>
    <property type="match status" value="1"/>
</dbReference>
<dbReference type="Proteomes" id="UP000070544">
    <property type="component" value="Unassembled WGS sequence"/>
</dbReference>
<dbReference type="GO" id="GO:0008410">
    <property type="term" value="F:CoA-transferase activity"/>
    <property type="evidence" value="ECO:0007669"/>
    <property type="project" value="TreeGrafter"/>
</dbReference>
<reference evidence="4 5" key="1">
    <citation type="journal article" date="2015" name="Genome Biol. Evol.">
        <title>Phylogenomic analyses indicate that early fungi evolved digesting cell walls of algal ancestors of land plants.</title>
        <authorList>
            <person name="Chang Y."/>
            <person name="Wang S."/>
            <person name="Sekimoto S."/>
            <person name="Aerts A.L."/>
            <person name="Choi C."/>
            <person name="Clum A."/>
            <person name="LaButti K.M."/>
            <person name="Lindquist E.A."/>
            <person name="Yee Ngan C."/>
            <person name="Ohm R.A."/>
            <person name="Salamov A.A."/>
            <person name="Grigoriev I.V."/>
            <person name="Spatafora J.W."/>
            <person name="Berbee M.L."/>
        </authorList>
    </citation>
    <scope>NUCLEOTIDE SEQUENCE [LARGE SCALE GENOMIC DNA]</scope>
    <source>
        <strain evidence="4 5">JEL478</strain>
    </source>
</reference>
<evidence type="ECO:0000256" key="3">
    <source>
        <dbReference type="SAM" id="SignalP"/>
    </source>
</evidence>
<feature type="chain" id="PRO_5007296064" evidence="3">
    <location>
        <begin position="18"/>
        <end position="471"/>
    </location>
</feature>
<dbReference type="PANTHER" id="PTHR48207:SF3">
    <property type="entry name" value="SUCCINATE--HYDROXYMETHYLGLUTARATE COA-TRANSFERASE"/>
    <property type="match status" value="1"/>
</dbReference>
<dbReference type="InterPro" id="IPR023606">
    <property type="entry name" value="CoA-Trfase_III_dom_1_sf"/>
</dbReference>
<proteinExistence type="inferred from homology"/>
<keyword evidence="2 4" id="KW-0808">Transferase</keyword>
<evidence type="ECO:0000256" key="1">
    <source>
        <dbReference type="ARBA" id="ARBA00008383"/>
    </source>
</evidence>
<name>A0A139AA36_GONPJ</name>
<accession>A0A139AA36</accession>
<comment type="similarity">
    <text evidence="1">Belongs to the CoA-transferase III family.</text>
</comment>
<evidence type="ECO:0000313" key="4">
    <source>
        <dbReference type="EMBL" id="KXS13549.1"/>
    </source>
</evidence>
<dbReference type="InterPro" id="IPR050483">
    <property type="entry name" value="CoA-transferase_III_domain"/>
</dbReference>
<organism evidence="4 5">
    <name type="scientific">Gonapodya prolifera (strain JEL478)</name>
    <name type="common">Monoblepharis prolifera</name>
    <dbReference type="NCBI Taxonomy" id="1344416"/>
    <lineage>
        <taxon>Eukaryota</taxon>
        <taxon>Fungi</taxon>
        <taxon>Fungi incertae sedis</taxon>
        <taxon>Chytridiomycota</taxon>
        <taxon>Chytridiomycota incertae sedis</taxon>
        <taxon>Monoblepharidomycetes</taxon>
        <taxon>Monoblepharidales</taxon>
        <taxon>Gonapodyaceae</taxon>
        <taxon>Gonapodya</taxon>
    </lineage>
</organism>
<protein>
    <submittedName>
        <fullName evidence="4">CoA-transferase family III</fullName>
    </submittedName>
</protein>
<dbReference type="EMBL" id="KQ965777">
    <property type="protein sequence ID" value="KXS13549.1"/>
    <property type="molecule type" value="Genomic_DNA"/>
</dbReference>
<gene>
    <name evidence="4" type="ORF">M427DRAFT_369786</name>
</gene>
<keyword evidence="5" id="KW-1185">Reference proteome</keyword>
<dbReference type="InterPro" id="IPR003673">
    <property type="entry name" value="CoA-Trfase_fam_III"/>
</dbReference>
<dbReference type="Pfam" id="PF02515">
    <property type="entry name" value="CoA_transf_3"/>
    <property type="match status" value="1"/>
</dbReference>
<dbReference type="STRING" id="1344416.A0A139AA36"/>
<dbReference type="InterPro" id="IPR044855">
    <property type="entry name" value="CoA-Trfase_III_dom3_sf"/>
</dbReference>
<dbReference type="AlphaFoldDB" id="A0A139AA36"/>
<dbReference type="PANTHER" id="PTHR48207">
    <property type="entry name" value="SUCCINATE--HYDROXYMETHYLGLUTARATE COA-TRANSFERASE"/>
    <property type="match status" value="1"/>
</dbReference>
<keyword evidence="3" id="KW-0732">Signal</keyword>
<evidence type="ECO:0000256" key="2">
    <source>
        <dbReference type="ARBA" id="ARBA00022679"/>
    </source>
</evidence>